<dbReference type="SUPFAM" id="SSF54373">
    <property type="entry name" value="FAD-linked reductases, C-terminal domain"/>
    <property type="match status" value="1"/>
</dbReference>
<reference evidence="2 3" key="1">
    <citation type="submission" date="2020-08" db="EMBL/GenBank/DDBJ databases">
        <title>Genomic Encyclopedia of Type Strains, Phase IV (KMG-IV): sequencing the most valuable type-strain genomes for metagenomic binning, comparative biology and taxonomic classification.</title>
        <authorList>
            <person name="Goeker M."/>
        </authorList>
    </citation>
    <scope>NUCLEOTIDE SEQUENCE [LARGE SCALE GENOMIC DNA]</scope>
    <source>
        <strain evidence="2 3">DSM 29514</strain>
    </source>
</reference>
<dbReference type="Proteomes" id="UP000519897">
    <property type="component" value="Unassembled WGS sequence"/>
</dbReference>
<comment type="caution">
    <text evidence="2">The sequence shown here is derived from an EMBL/GenBank/DDBJ whole genome shotgun (WGS) entry which is preliminary data.</text>
</comment>
<evidence type="ECO:0000259" key="1">
    <source>
        <dbReference type="Pfam" id="PF03275"/>
    </source>
</evidence>
<dbReference type="GO" id="GO:0050660">
    <property type="term" value="F:flavin adenine dinucleotide binding"/>
    <property type="evidence" value="ECO:0007669"/>
    <property type="project" value="TreeGrafter"/>
</dbReference>
<feature type="domain" description="UDP-galactopyranose mutase C-terminal" evidence="1">
    <location>
        <begin position="149"/>
        <end position="353"/>
    </location>
</feature>
<dbReference type="Pfam" id="PF13450">
    <property type="entry name" value="NAD_binding_8"/>
    <property type="match status" value="1"/>
</dbReference>
<evidence type="ECO:0000313" key="2">
    <source>
        <dbReference type="EMBL" id="MBB4145758.1"/>
    </source>
</evidence>
<dbReference type="EC" id="5.4.99.9" evidence="2"/>
<dbReference type="InterPro" id="IPR015899">
    <property type="entry name" value="UDP-GalPyranose_mutase_C"/>
</dbReference>
<protein>
    <submittedName>
        <fullName evidence="2">UDP-galactopyranose mutase</fullName>
        <ecNumber evidence="2">5.4.99.9</ecNumber>
    </submittedName>
</protein>
<dbReference type="GO" id="GO:0008767">
    <property type="term" value="F:UDP-galactopyranose mutase activity"/>
    <property type="evidence" value="ECO:0007669"/>
    <property type="project" value="UniProtKB-EC"/>
</dbReference>
<dbReference type="AlphaFoldDB" id="A0A7W6LJZ9"/>
<dbReference type="SUPFAM" id="SSF51971">
    <property type="entry name" value="Nucleotide-binding domain"/>
    <property type="match status" value="1"/>
</dbReference>
<dbReference type="PANTHER" id="PTHR21197:SF0">
    <property type="entry name" value="UDP-GALACTOPYRANOSE MUTASE"/>
    <property type="match status" value="1"/>
</dbReference>
<evidence type="ECO:0000313" key="3">
    <source>
        <dbReference type="Proteomes" id="UP000519897"/>
    </source>
</evidence>
<dbReference type="Gene3D" id="3.40.50.720">
    <property type="entry name" value="NAD(P)-binding Rossmann-like Domain"/>
    <property type="match status" value="3"/>
</dbReference>
<keyword evidence="2" id="KW-0413">Isomerase</keyword>
<sequence>MSRVLVVGAGFAGAVYARELAEAGYEVEVIDKRSHIAGNCYDYVHSSGVRIHHYGPHLFHTSNMRVVEWLNTFTDWVPYDHCVVARLPDGRLVPAPVNLDTVNAVFGTQLETPQEVADFLSTRVIARDPITSAEDHLYSKIGPDLTDLFFRPYTQKMWELDLSEVDASVVQRLQIRTDRENRYFPSDTFQAMPKDGYTKIFERIFDHSKISVRLNTEFSASMLADYDACFNSMPIDEFFGYEFGELPYRSIRFHLTEVPKADAPEHVVINYTDTSPYTRETWWHRIPAHLVSDTGTVLRTVEEPCDYKDNHLERYYPVKTSDGRFEKIYKLYQEKAAANDRLVFIGRCGTYQYLDMHQVINQSLTHVGKWIQDHR</sequence>
<keyword evidence="3" id="KW-1185">Reference proteome</keyword>
<dbReference type="EMBL" id="JACIEC010000011">
    <property type="protein sequence ID" value="MBB4145758.1"/>
    <property type="molecule type" value="Genomic_DNA"/>
</dbReference>
<accession>A0A7W6LJZ9</accession>
<dbReference type="PANTHER" id="PTHR21197">
    <property type="entry name" value="UDP-GALACTOPYRANOSE MUTASE"/>
    <property type="match status" value="1"/>
</dbReference>
<dbReference type="GO" id="GO:0005829">
    <property type="term" value="C:cytosol"/>
    <property type="evidence" value="ECO:0007669"/>
    <property type="project" value="TreeGrafter"/>
</dbReference>
<gene>
    <name evidence="2" type="ORF">GGQ72_004324</name>
</gene>
<dbReference type="Pfam" id="PF03275">
    <property type="entry name" value="GLF"/>
    <property type="match status" value="1"/>
</dbReference>
<proteinExistence type="predicted"/>
<name>A0A7W6LJZ9_9HYPH</name>
<organism evidence="2 3">
    <name type="scientific">Rhizobium rhizoryzae</name>
    <dbReference type="NCBI Taxonomy" id="451876"/>
    <lineage>
        <taxon>Bacteria</taxon>
        <taxon>Pseudomonadati</taxon>
        <taxon>Pseudomonadota</taxon>
        <taxon>Alphaproteobacteria</taxon>
        <taxon>Hyphomicrobiales</taxon>
        <taxon>Rhizobiaceae</taxon>
        <taxon>Rhizobium/Agrobacterium group</taxon>
        <taxon>Rhizobium</taxon>
    </lineage>
</organism>